<proteinExistence type="predicted"/>
<dbReference type="Gene3D" id="3.90.550.10">
    <property type="entry name" value="Spore Coat Polysaccharide Biosynthesis Protein SpsA, Chain A"/>
    <property type="match status" value="1"/>
</dbReference>
<evidence type="ECO:0000313" key="3">
    <source>
        <dbReference type="Proteomes" id="UP000178349"/>
    </source>
</evidence>
<dbReference type="PANTHER" id="PTHR22916">
    <property type="entry name" value="GLYCOSYLTRANSFERASE"/>
    <property type="match status" value="1"/>
</dbReference>
<evidence type="ECO:0000259" key="1">
    <source>
        <dbReference type="Pfam" id="PF00535"/>
    </source>
</evidence>
<dbReference type="EMBL" id="MFQW01000054">
    <property type="protein sequence ID" value="OGH84952.1"/>
    <property type="molecule type" value="Genomic_DNA"/>
</dbReference>
<dbReference type="InterPro" id="IPR029044">
    <property type="entry name" value="Nucleotide-diphossugar_trans"/>
</dbReference>
<accession>A0A1F6NLY2</accession>
<comment type="caution">
    <text evidence="2">The sequence shown here is derived from an EMBL/GenBank/DDBJ whole genome shotgun (WGS) entry which is preliminary data.</text>
</comment>
<name>A0A1F6NLY2_9BACT</name>
<feature type="domain" description="Glycosyltransferase 2-like" evidence="1">
    <location>
        <begin position="5"/>
        <end position="162"/>
    </location>
</feature>
<evidence type="ECO:0000313" key="2">
    <source>
        <dbReference type="EMBL" id="OGH84952.1"/>
    </source>
</evidence>
<dbReference type="AlphaFoldDB" id="A0A1F6NLY2"/>
<dbReference type="Proteomes" id="UP000178349">
    <property type="component" value="Unassembled WGS sequence"/>
</dbReference>
<dbReference type="Pfam" id="PF00535">
    <property type="entry name" value="Glycos_transf_2"/>
    <property type="match status" value="1"/>
</dbReference>
<sequence length="263" mass="30932">MPKVSIIMSTYNNADFIAKAIRSVLAQTFTDFEFIIINDHSPDNTDVIMNNFVDNRIIYIKNQENRGLIYNLNKGIELAKGEYIARIDSDDWWLDKDKLRKQVEFLDNNLDYALIGTWAKVYNIENKYLFDIIHSKDFLSIKNKMLIKSCFVHSSVLFRKSVSLECGNYDIREKYVEDYGLWLRMGEKYKLANIGEYGVGYLLNEKGETQKHNQEQIKANLKLIKKHKSFYPNYFLGFLKWKTKYFIVKLGGLKLLNKIKKSV</sequence>
<dbReference type="GO" id="GO:0016758">
    <property type="term" value="F:hexosyltransferase activity"/>
    <property type="evidence" value="ECO:0007669"/>
    <property type="project" value="UniProtKB-ARBA"/>
</dbReference>
<dbReference type="PANTHER" id="PTHR22916:SF3">
    <property type="entry name" value="UDP-GLCNAC:BETAGAL BETA-1,3-N-ACETYLGLUCOSAMINYLTRANSFERASE-LIKE PROTEIN 1"/>
    <property type="match status" value="1"/>
</dbReference>
<gene>
    <name evidence="2" type="ORF">A2493_01895</name>
</gene>
<reference evidence="2 3" key="1">
    <citation type="journal article" date="2016" name="Nat. Commun.">
        <title>Thousands of microbial genomes shed light on interconnected biogeochemical processes in an aquifer system.</title>
        <authorList>
            <person name="Anantharaman K."/>
            <person name="Brown C.T."/>
            <person name="Hug L.A."/>
            <person name="Sharon I."/>
            <person name="Castelle C.J."/>
            <person name="Probst A.J."/>
            <person name="Thomas B.C."/>
            <person name="Singh A."/>
            <person name="Wilkins M.J."/>
            <person name="Karaoz U."/>
            <person name="Brodie E.L."/>
            <person name="Williams K.H."/>
            <person name="Hubbard S.S."/>
            <person name="Banfield J.F."/>
        </authorList>
    </citation>
    <scope>NUCLEOTIDE SEQUENCE [LARGE SCALE GENOMIC DNA]</scope>
</reference>
<protein>
    <recommendedName>
        <fullName evidence="1">Glycosyltransferase 2-like domain-containing protein</fullName>
    </recommendedName>
</protein>
<dbReference type="SUPFAM" id="SSF53448">
    <property type="entry name" value="Nucleotide-diphospho-sugar transferases"/>
    <property type="match status" value="1"/>
</dbReference>
<organism evidence="2 3">
    <name type="scientific">Candidatus Magasanikbacteria bacterium RIFOXYC12_FULL_33_11</name>
    <dbReference type="NCBI Taxonomy" id="1798701"/>
    <lineage>
        <taxon>Bacteria</taxon>
        <taxon>Candidatus Magasanikiibacteriota</taxon>
    </lineage>
</organism>
<dbReference type="InterPro" id="IPR001173">
    <property type="entry name" value="Glyco_trans_2-like"/>
</dbReference>